<name>B0DH01_LACBS</name>
<evidence type="ECO:0000313" key="1">
    <source>
        <dbReference type="EMBL" id="EDR06240.1"/>
    </source>
</evidence>
<dbReference type="OrthoDB" id="2788229at2759"/>
<reference evidence="1 2" key="1">
    <citation type="journal article" date="2008" name="Nature">
        <title>The genome of Laccaria bicolor provides insights into mycorrhizal symbiosis.</title>
        <authorList>
            <person name="Martin F."/>
            <person name="Aerts A."/>
            <person name="Ahren D."/>
            <person name="Brun A."/>
            <person name="Danchin E.G.J."/>
            <person name="Duchaussoy F."/>
            <person name="Gibon J."/>
            <person name="Kohler A."/>
            <person name="Lindquist E."/>
            <person name="Pereda V."/>
            <person name="Salamov A."/>
            <person name="Shapiro H.J."/>
            <person name="Wuyts J."/>
            <person name="Blaudez D."/>
            <person name="Buee M."/>
            <person name="Brokstein P."/>
            <person name="Canbaeck B."/>
            <person name="Cohen D."/>
            <person name="Courty P.E."/>
            <person name="Coutinho P.M."/>
            <person name="Delaruelle C."/>
            <person name="Detter J.C."/>
            <person name="Deveau A."/>
            <person name="DiFazio S."/>
            <person name="Duplessis S."/>
            <person name="Fraissinet-Tachet L."/>
            <person name="Lucic E."/>
            <person name="Frey-Klett P."/>
            <person name="Fourrey C."/>
            <person name="Feussner I."/>
            <person name="Gay G."/>
            <person name="Grimwood J."/>
            <person name="Hoegger P.J."/>
            <person name="Jain P."/>
            <person name="Kilaru S."/>
            <person name="Labbe J."/>
            <person name="Lin Y.C."/>
            <person name="Legue V."/>
            <person name="Le Tacon F."/>
            <person name="Marmeisse R."/>
            <person name="Melayah D."/>
            <person name="Montanini B."/>
            <person name="Muratet M."/>
            <person name="Nehls U."/>
            <person name="Niculita-Hirzel H."/>
            <person name="Oudot-Le Secq M.P."/>
            <person name="Peter M."/>
            <person name="Quesneville H."/>
            <person name="Rajashekar B."/>
            <person name="Reich M."/>
            <person name="Rouhier N."/>
            <person name="Schmutz J."/>
            <person name="Yin T."/>
            <person name="Chalot M."/>
            <person name="Henrissat B."/>
            <person name="Kuees U."/>
            <person name="Lucas S."/>
            <person name="Van de Peer Y."/>
            <person name="Podila G.K."/>
            <person name="Polle A."/>
            <person name="Pukkila P.J."/>
            <person name="Richardson P.M."/>
            <person name="Rouze P."/>
            <person name="Sanders I.R."/>
            <person name="Stajich J.E."/>
            <person name="Tunlid A."/>
            <person name="Tuskan G."/>
            <person name="Grigoriev I.V."/>
        </authorList>
    </citation>
    <scope>NUCLEOTIDE SEQUENCE [LARGE SCALE GENOMIC DNA]</scope>
    <source>
        <strain evidence="2">S238N-H82 / ATCC MYA-4686</strain>
    </source>
</reference>
<keyword evidence="2" id="KW-1185">Reference proteome</keyword>
<evidence type="ECO:0000313" key="2">
    <source>
        <dbReference type="Proteomes" id="UP000001194"/>
    </source>
</evidence>
<dbReference type="Proteomes" id="UP000001194">
    <property type="component" value="Unassembled WGS sequence"/>
</dbReference>
<dbReference type="KEGG" id="lbc:LACBIDRAFT_300539"/>
<dbReference type="HOGENOM" id="CLU_729716_0_0_1"/>
<dbReference type="GeneID" id="6078634"/>
<proteinExistence type="predicted"/>
<sequence length="379" mass="41677">MSSIVMPSFPAEITDLFIDNCYEGLDSSCATLISCSLVCKQWVSATRRQLFSDVTISMGRGILQFGDLFHSPNATITPFVKSMSIVAADANRQTGTQEKSLVQLLSKLAVVPFHSFSLEFADGEGSTKERSPEPLSTFARDIIGSYHQVVDLTLHCDFGTLSELVDLVCSLPSLTFVDLSPRIEDSSICPERCPPATLQKVKIERGLLPVLDWISNITPDHSISDIFLVYALTADNTTKISQFLKSQGNKLTELALKSKDVPKRRNPFGKAHIDISGNTGLHTLELHSLHPEHLKGTLDSVSATLSELNIDLGPHFRGDEVVGSERVNEMLFGPHFLQLKNLTIGRKKIALPVSEAVPSFVGNLHLLDTPPRRAYRLLL</sequence>
<accession>B0DH01</accession>
<dbReference type="RefSeq" id="XP_001883101.1">
    <property type="nucleotide sequence ID" value="XM_001883066.1"/>
</dbReference>
<organism evidence="2">
    <name type="scientific">Laccaria bicolor (strain S238N-H82 / ATCC MYA-4686)</name>
    <name type="common">Bicoloured deceiver</name>
    <name type="synonym">Laccaria laccata var. bicolor</name>
    <dbReference type="NCBI Taxonomy" id="486041"/>
    <lineage>
        <taxon>Eukaryota</taxon>
        <taxon>Fungi</taxon>
        <taxon>Dikarya</taxon>
        <taxon>Basidiomycota</taxon>
        <taxon>Agaricomycotina</taxon>
        <taxon>Agaricomycetes</taxon>
        <taxon>Agaricomycetidae</taxon>
        <taxon>Agaricales</taxon>
        <taxon>Agaricineae</taxon>
        <taxon>Hydnangiaceae</taxon>
        <taxon>Laccaria</taxon>
    </lineage>
</organism>
<gene>
    <name evidence="1" type="ORF">LACBIDRAFT_300539</name>
</gene>
<dbReference type="AlphaFoldDB" id="B0DH01"/>
<dbReference type="EMBL" id="DS547109">
    <property type="protein sequence ID" value="EDR06240.1"/>
    <property type="molecule type" value="Genomic_DNA"/>
</dbReference>
<dbReference type="InParanoid" id="B0DH01"/>
<protein>
    <submittedName>
        <fullName evidence="1">Predicted protein</fullName>
    </submittedName>
</protein>